<evidence type="ECO:0000259" key="6">
    <source>
        <dbReference type="PROSITE" id="PS51332"/>
    </source>
</evidence>
<dbReference type="RefSeq" id="WP_338250437.1">
    <property type="nucleotide sequence ID" value="NZ_BSRI01000001.1"/>
</dbReference>
<evidence type="ECO:0000256" key="5">
    <source>
        <dbReference type="ARBA" id="ARBA00023014"/>
    </source>
</evidence>
<evidence type="ECO:0000313" key="8">
    <source>
        <dbReference type="EMBL" id="GLV55778.1"/>
    </source>
</evidence>
<dbReference type="Pfam" id="PF04055">
    <property type="entry name" value="Radical_SAM"/>
    <property type="match status" value="1"/>
</dbReference>
<evidence type="ECO:0000256" key="4">
    <source>
        <dbReference type="ARBA" id="ARBA00023004"/>
    </source>
</evidence>
<sequence length="628" mass="72445">MQVEISNFQSSNPIPGFRVALVCMPFLTFQRPSIQIGLLTSIAEQAGFSTDALHFNLDLAVRIDPEVYEGLCDHRGCLTSEWLFSIAAFGQDVSADDAAYFRAFPKETEWLKGVGKDTSYLSTLRHEILPRYIEDCLASVDWGRYQVVGFSSTHQQHVACLALARRIKECYPEVQILFGGANMEGEMGPEYVRAFPFIDYAVVGEGDIAFPALLRCLAAHEQPKDLPGLVRRVNEEVQFNGQAPPVRNMDILPVPNYDEYFERTKRLGLKPYGIIPFETSRGCWWGQKHHCTFCGLNGLGITYRSKSPEHVLTELSELTRKHHISLFGATDNILDMKYVKNFFTVISEAKTDYQFFYEVKANLSREQLQTLYRGGLRWIQPGIESMSSHVLQLMRKGSTMLQNVRLLKWCCYYQIRVSWNLIWGFPGETEEDYRRELEVLKLIPHLQPPGGTSRVWLERFSPYFTEQGAFPIHDVRPEASYNYVYPAYVEIDKIAYFFDYQMDNTTNDDVHYETCEWVKEWRRRWEAGSSYTLTYRRTNDALFIDDNRGIDKMIPFVFEGPLALMYEYCSETMRTVPQVVEYLEGLPRGQRFPQDEIRGALDVFCQAGLMLSEDGKYFSLAIPANPNW</sequence>
<organism evidence="8 9">
    <name type="scientific">Dictyobacter halimunensis</name>
    <dbReference type="NCBI Taxonomy" id="3026934"/>
    <lineage>
        <taxon>Bacteria</taxon>
        <taxon>Bacillati</taxon>
        <taxon>Chloroflexota</taxon>
        <taxon>Ktedonobacteria</taxon>
        <taxon>Ktedonobacterales</taxon>
        <taxon>Dictyobacteraceae</taxon>
        <taxon>Dictyobacter</taxon>
    </lineage>
</organism>
<name>A0ABQ6FQC5_9CHLR</name>
<evidence type="ECO:0000259" key="7">
    <source>
        <dbReference type="PROSITE" id="PS51918"/>
    </source>
</evidence>
<dbReference type="InterPro" id="IPR023404">
    <property type="entry name" value="rSAM_horseshoe"/>
</dbReference>
<accession>A0ABQ6FQC5</accession>
<dbReference type="PROSITE" id="PS51332">
    <property type="entry name" value="B12_BINDING"/>
    <property type="match status" value="1"/>
</dbReference>
<dbReference type="SMART" id="SM00729">
    <property type="entry name" value="Elp3"/>
    <property type="match status" value="1"/>
</dbReference>
<dbReference type="PANTHER" id="PTHR43409">
    <property type="entry name" value="ANAEROBIC MAGNESIUM-PROTOPORPHYRIN IX MONOMETHYL ESTER CYCLASE-RELATED"/>
    <property type="match status" value="1"/>
</dbReference>
<dbReference type="PROSITE" id="PS51918">
    <property type="entry name" value="RADICAL_SAM"/>
    <property type="match status" value="1"/>
</dbReference>
<dbReference type="SFLD" id="SFLDG01082">
    <property type="entry name" value="B12-binding_domain_containing"/>
    <property type="match status" value="1"/>
</dbReference>
<dbReference type="InterPro" id="IPR007197">
    <property type="entry name" value="rSAM"/>
</dbReference>
<dbReference type="SFLD" id="SFLDF00324">
    <property type="entry name" value="bacteriocin_maturation"/>
    <property type="match status" value="1"/>
</dbReference>
<evidence type="ECO:0000313" key="9">
    <source>
        <dbReference type="Proteomes" id="UP001344906"/>
    </source>
</evidence>
<dbReference type="PANTHER" id="PTHR43409:SF7">
    <property type="entry name" value="BLL1977 PROTEIN"/>
    <property type="match status" value="1"/>
</dbReference>
<keyword evidence="5" id="KW-0411">Iron-sulfur</keyword>
<dbReference type="SFLD" id="SFLDS00029">
    <property type="entry name" value="Radical_SAM"/>
    <property type="match status" value="1"/>
</dbReference>
<keyword evidence="2" id="KW-0949">S-adenosyl-L-methionine</keyword>
<keyword evidence="9" id="KW-1185">Reference proteome</keyword>
<gene>
    <name evidence="8" type="ORF">KDH_26220</name>
</gene>
<dbReference type="InterPro" id="IPR058240">
    <property type="entry name" value="rSAM_sf"/>
</dbReference>
<comment type="caution">
    <text evidence="8">The sequence shown here is derived from an EMBL/GenBank/DDBJ whole genome shotgun (WGS) entry which is preliminary data.</text>
</comment>
<dbReference type="CDD" id="cd02068">
    <property type="entry name" value="radical_SAM_B12_BD"/>
    <property type="match status" value="1"/>
</dbReference>
<dbReference type="InterPro" id="IPR023984">
    <property type="entry name" value="rSAM_ocin_1"/>
</dbReference>
<protein>
    <submittedName>
        <fullName evidence="8">RiPP maturation radical SAM protein 1</fullName>
    </submittedName>
</protein>
<comment type="cofactor">
    <cofactor evidence="1">
        <name>[4Fe-4S] cluster</name>
        <dbReference type="ChEBI" id="CHEBI:49883"/>
    </cofactor>
</comment>
<dbReference type="Gene3D" id="3.40.50.280">
    <property type="entry name" value="Cobalamin-binding domain"/>
    <property type="match status" value="1"/>
</dbReference>
<dbReference type="Gene3D" id="3.80.30.20">
    <property type="entry name" value="tm_1862 like domain"/>
    <property type="match status" value="1"/>
</dbReference>
<dbReference type="InterPro" id="IPR006638">
    <property type="entry name" value="Elp3/MiaA/NifB-like_rSAM"/>
</dbReference>
<reference evidence="8 9" key="1">
    <citation type="submission" date="2023-02" db="EMBL/GenBank/DDBJ databases">
        <title>Dictyobacter halimunensis sp. nov., a new member of the class Ktedonobacteria from forest soil in a geothermal area.</title>
        <authorList>
            <person name="Rachmania M.K."/>
            <person name="Ningsih F."/>
            <person name="Sakai Y."/>
            <person name="Yabe S."/>
            <person name="Yokota A."/>
            <person name="Sjamsuridzal W."/>
        </authorList>
    </citation>
    <scope>NUCLEOTIDE SEQUENCE [LARGE SCALE GENOMIC DNA]</scope>
    <source>
        <strain evidence="8 9">S3.2.2.5</strain>
    </source>
</reference>
<evidence type="ECO:0000256" key="1">
    <source>
        <dbReference type="ARBA" id="ARBA00001966"/>
    </source>
</evidence>
<feature type="domain" description="Radical SAM core" evidence="7">
    <location>
        <begin position="269"/>
        <end position="482"/>
    </location>
</feature>
<dbReference type="InterPro" id="IPR006158">
    <property type="entry name" value="Cobalamin-bd"/>
</dbReference>
<evidence type="ECO:0000256" key="3">
    <source>
        <dbReference type="ARBA" id="ARBA00022723"/>
    </source>
</evidence>
<evidence type="ECO:0000256" key="2">
    <source>
        <dbReference type="ARBA" id="ARBA00022691"/>
    </source>
</evidence>
<keyword evidence="4" id="KW-0408">Iron</keyword>
<dbReference type="EMBL" id="BSRI01000001">
    <property type="protein sequence ID" value="GLV55778.1"/>
    <property type="molecule type" value="Genomic_DNA"/>
</dbReference>
<dbReference type="SUPFAM" id="SSF102114">
    <property type="entry name" value="Radical SAM enzymes"/>
    <property type="match status" value="1"/>
</dbReference>
<dbReference type="InterPro" id="IPR051198">
    <property type="entry name" value="BchE-like"/>
</dbReference>
<proteinExistence type="predicted"/>
<keyword evidence="3" id="KW-0479">Metal-binding</keyword>
<feature type="domain" description="B12-binding" evidence="6">
    <location>
        <begin position="81"/>
        <end position="224"/>
    </location>
</feature>
<dbReference type="Proteomes" id="UP001344906">
    <property type="component" value="Unassembled WGS sequence"/>
</dbReference>
<dbReference type="NCBIfam" id="TIGR03975">
    <property type="entry name" value="rSAM_ocin_1"/>
    <property type="match status" value="1"/>
</dbReference>